<keyword evidence="2" id="KW-0732">Signal</keyword>
<protein>
    <recommendedName>
        <fullName evidence="5">CBM-cenC domain-containing protein</fullName>
    </recommendedName>
</protein>
<dbReference type="STRING" id="41688.A0A2N3MYA8"/>
<organism evidence="3 4">
    <name type="scientific">Lomentospora prolificans</name>
    <dbReference type="NCBI Taxonomy" id="41688"/>
    <lineage>
        <taxon>Eukaryota</taxon>
        <taxon>Fungi</taxon>
        <taxon>Dikarya</taxon>
        <taxon>Ascomycota</taxon>
        <taxon>Pezizomycotina</taxon>
        <taxon>Sordariomycetes</taxon>
        <taxon>Hypocreomycetidae</taxon>
        <taxon>Microascales</taxon>
        <taxon>Microascaceae</taxon>
        <taxon>Lomentospora</taxon>
    </lineage>
</organism>
<name>A0A2N3MYA8_9PEZI</name>
<evidence type="ECO:0000313" key="3">
    <source>
        <dbReference type="EMBL" id="PKS05160.1"/>
    </source>
</evidence>
<dbReference type="InterPro" id="IPR008979">
    <property type="entry name" value="Galactose-bd-like_sf"/>
</dbReference>
<evidence type="ECO:0000256" key="1">
    <source>
        <dbReference type="SAM" id="MobiDB-lite"/>
    </source>
</evidence>
<evidence type="ECO:0000256" key="2">
    <source>
        <dbReference type="SAM" id="SignalP"/>
    </source>
</evidence>
<gene>
    <name evidence="3" type="ORF">jhhlp_008528</name>
</gene>
<dbReference type="OrthoDB" id="5241242at2759"/>
<reference evidence="3 4" key="1">
    <citation type="journal article" date="2017" name="G3 (Bethesda)">
        <title>First Draft Genome Sequence of the Pathogenic Fungus Lomentospora prolificans (Formerly Scedosporium prolificans).</title>
        <authorList>
            <person name="Luo R."/>
            <person name="Zimin A."/>
            <person name="Workman R."/>
            <person name="Fan Y."/>
            <person name="Pertea G."/>
            <person name="Grossman N."/>
            <person name="Wear M.P."/>
            <person name="Jia B."/>
            <person name="Miller H."/>
            <person name="Casadevall A."/>
            <person name="Timp W."/>
            <person name="Zhang S.X."/>
            <person name="Salzberg S.L."/>
        </authorList>
    </citation>
    <scope>NUCLEOTIDE SEQUENCE [LARGE SCALE GENOMIC DNA]</scope>
    <source>
        <strain evidence="3 4">JHH-5317</strain>
    </source>
</reference>
<keyword evidence="4" id="KW-1185">Reference proteome</keyword>
<dbReference type="EMBL" id="NLAX01001623">
    <property type="protein sequence ID" value="PKS05160.1"/>
    <property type="molecule type" value="Genomic_DNA"/>
</dbReference>
<accession>A0A2N3MYA8</accession>
<evidence type="ECO:0008006" key="5">
    <source>
        <dbReference type="Google" id="ProtNLM"/>
    </source>
</evidence>
<dbReference type="InParanoid" id="A0A2N3MYA8"/>
<dbReference type="Gene3D" id="2.60.120.260">
    <property type="entry name" value="Galactose-binding domain-like"/>
    <property type="match status" value="2"/>
</dbReference>
<dbReference type="AlphaFoldDB" id="A0A2N3MYA8"/>
<dbReference type="SUPFAM" id="SSF49785">
    <property type="entry name" value="Galactose-binding domain-like"/>
    <property type="match status" value="1"/>
</dbReference>
<comment type="caution">
    <text evidence="3">The sequence shown here is derived from an EMBL/GenBank/DDBJ whole genome shotgun (WGS) entry which is preliminary data.</text>
</comment>
<evidence type="ECO:0000313" key="4">
    <source>
        <dbReference type="Proteomes" id="UP000233524"/>
    </source>
</evidence>
<sequence>MGLRSLLIAALSATAFVGTSAHAVPRCEESTTSVEPTTTATATSTPAVCTNFVENYSFEDGNNGWTLQQTQITAGDLSVPAQEGDNYVLFPFRRWFTWGYVSRTIPSMEIGKSYKLKFYWGLGQMQQVNVPGCRLTARLNDVIIGDEITLAFQTPGEYHEEERTLVPTVVNPVVQIYALCNPYAPAEVDILLDNISIVEDPCVDEPVPTETPTTSSAPATSTTAEPVCTNRISNPSFESGKDHWTTAPGVSVEGSYPPVSAQDEDYYLFVTMPSGYSAAVSQSLTDVDIGHSYTLRFYYALGAFQNFIQGRCTFAVYLDGVQLGDRVEPVPGPVSQWIEVERTLTPVHAEPILSFTSECYLGQAGFLFDGFSLIDSACP</sequence>
<feature type="chain" id="PRO_5014930501" description="CBM-cenC domain-containing protein" evidence="2">
    <location>
        <begin position="22"/>
        <end position="379"/>
    </location>
</feature>
<dbReference type="VEuPathDB" id="FungiDB:jhhlp_008528"/>
<proteinExistence type="predicted"/>
<dbReference type="Proteomes" id="UP000233524">
    <property type="component" value="Unassembled WGS sequence"/>
</dbReference>
<feature type="signal peptide" evidence="2">
    <location>
        <begin position="1"/>
        <end position="21"/>
    </location>
</feature>
<feature type="region of interest" description="Disordered" evidence="1">
    <location>
        <begin position="206"/>
        <end position="225"/>
    </location>
</feature>